<dbReference type="EMBL" id="KV453875">
    <property type="protein sequence ID" value="ODV82735.1"/>
    <property type="molecule type" value="Genomic_DNA"/>
</dbReference>
<name>A0A1E4ST95_9ASCO</name>
<organism evidence="1 2">
    <name type="scientific">[Candida] arabinofermentans NRRL YB-2248</name>
    <dbReference type="NCBI Taxonomy" id="983967"/>
    <lineage>
        <taxon>Eukaryota</taxon>
        <taxon>Fungi</taxon>
        <taxon>Dikarya</taxon>
        <taxon>Ascomycota</taxon>
        <taxon>Saccharomycotina</taxon>
        <taxon>Pichiomycetes</taxon>
        <taxon>Pichiales</taxon>
        <taxon>Pichiaceae</taxon>
        <taxon>Ogataea</taxon>
        <taxon>Ogataea/Candida clade</taxon>
    </lineage>
</organism>
<reference evidence="2" key="1">
    <citation type="submission" date="2016-04" db="EMBL/GenBank/DDBJ databases">
        <title>Comparative genomics of biotechnologically important yeasts.</title>
        <authorList>
            <consortium name="DOE Joint Genome Institute"/>
            <person name="Riley R."/>
            <person name="Haridas S."/>
            <person name="Wolfe K.H."/>
            <person name="Lopes M.R."/>
            <person name="Hittinger C.T."/>
            <person name="Goker M."/>
            <person name="Salamov A."/>
            <person name="Wisecaver J."/>
            <person name="Long T.M."/>
            <person name="Aerts A.L."/>
            <person name="Barry K."/>
            <person name="Choi C."/>
            <person name="Clum A."/>
            <person name="Coughlan A.Y."/>
            <person name="Deshpande S."/>
            <person name="Douglass A.P."/>
            <person name="Hanson S.J."/>
            <person name="Klenk H.-P."/>
            <person name="Labutti K."/>
            <person name="Lapidus A."/>
            <person name="Lindquist E."/>
            <person name="Lipzen A."/>
            <person name="Meier-Kolthoff J.P."/>
            <person name="Ohm R.A."/>
            <person name="Otillar R.P."/>
            <person name="Pangilinan J."/>
            <person name="Peng Y."/>
            <person name="Rokas A."/>
            <person name="Rosa C.A."/>
            <person name="Scheuner C."/>
            <person name="Sibirny A.A."/>
            <person name="Slot J.C."/>
            <person name="Stielow J.B."/>
            <person name="Sun H."/>
            <person name="Kurtzman C.P."/>
            <person name="Blackwell M."/>
            <person name="Grigoriev I.V."/>
            <person name="Jeffries T.W."/>
        </authorList>
    </citation>
    <scope>NUCLEOTIDE SEQUENCE [LARGE SCALE GENOMIC DNA]</scope>
    <source>
        <strain evidence="2">NRRL YB-2248</strain>
    </source>
</reference>
<dbReference type="InterPro" id="IPR008775">
    <property type="entry name" value="Phytyl_CoA_dOase-like"/>
</dbReference>
<evidence type="ECO:0000313" key="2">
    <source>
        <dbReference type="Proteomes" id="UP000094801"/>
    </source>
</evidence>
<sequence length="291" mass="32366">MDADIEDVVTAMKKAGGCIIKGVASAETLAAIDKELRPIIDADVSWDGDFFPSQTKRATGIVGHSPEAAKMLLQNRIYRETCDAFLAHNTVYYVDNEQRTGLSPPQLNNSICFSIGPGATAQPLHRDDGGHHPNYDTIEEYPEDMNNFQRDAGVGFFVAGTKATKANGATRFIPGSHLWGVSIPPKIDMVYYAEMDPGDAFMMLSSCYHGGSANTTKDERRELYSCFMTRGYLRQEENQYLAHSLDKVKNLPLDLKKVFGYQMSNPAIGWLDHRDPIFMVAPELKQNNFVI</sequence>
<accession>A0A1E4ST95</accession>
<dbReference type="AlphaFoldDB" id="A0A1E4ST95"/>
<dbReference type="SUPFAM" id="SSF51197">
    <property type="entry name" value="Clavaminate synthase-like"/>
    <property type="match status" value="1"/>
</dbReference>
<gene>
    <name evidence="1" type="ORF">CANARDRAFT_204625</name>
</gene>
<proteinExistence type="predicted"/>
<dbReference type="Proteomes" id="UP000094801">
    <property type="component" value="Unassembled WGS sequence"/>
</dbReference>
<evidence type="ECO:0000313" key="1">
    <source>
        <dbReference type="EMBL" id="ODV82735.1"/>
    </source>
</evidence>
<dbReference type="Pfam" id="PF05721">
    <property type="entry name" value="PhyH"/>
    <property type="match status" value="1"/>
</dbReference>
<keyword evidence="2" id="KW-1185">Reference proteome</keyword>
<protein>
    <recommendedName>
        <fullName evidence="3">Phytanoyl-CoA dioxygenase</fullName>
    </recommendedName>
</protein>
<evidence type="ECO:0008006" key="3">
    <source>
        <dbReference type="Google" id="ProtNLM"/>
    </source>
</evidence>
<dbReference type="OrthoDB" id="445007at2759"/>
<dbReference type="STRING" id="983967.A0A1E4ST95"/>
<dbReference type="Gene3D" id="2.60.120.620">
    <property type="entry name" value="q2cbj1_9rhob like domain"/>
    <property type="match status" value="1"/>
</dbReference>